<evidence type="ECO:0000313" key="4">
    <source>
        <dbReference type="Proteomes" id="UP001165565"/>
    </source>
</evidence>
<evidence type="ECO:0000259" key="2">
    <source>
        <dbReference type="Pfam" id="PF22792"/>
    </source>
</evidence>
<keyword evidence="4" id="KW-1185">Reference proteome</keyword>
<evidence type="ECO:0000313" key="3">
    <source>
        <dbReference type="EMBL" id="MCW6536252.1"/>
    </source>
</evidence>
<reference evidence="3" key="1">
    <citation type="submission" date="2022-06" db="EMBL/GenBank/DDBJ databases">
        <title>Sphingomonas sp. nov. isolated from rhizosphere soil of tomato.</title>
        <authorList>
            <person name="Dong H."/>
            <person name="Gao R."/>
        </authorList>
    </citation>
    <scope>NUCLEOTIDE SEQUENCE</scope>
    <source>
        <strain evidence="3">MMSM24</strain>
    </source>
</reference>
<name>A0AA42CRM1_9SPHN</name>
<comment type="caution">
    <text evidence="3">The sequence shown here is derived from an EMBL/GenBank/DDBJ whole genome shotgun (WGS) entry which is preliminary data.</text>
</comment>
<dbReference type="Proteomes" id="UP001165565">
    <property type="component" value="Unassembled WGS sequence"/>
</dbReference>
<dbReference type="RefSeq" id="WP_265269615.1">
    <property type="nucleotide sequence ID" value="NZ_JANFAV010000012.1"/>
</dbReference>
<dbReference type="AlphaFoldDB" id="A0AA42CRM1"/>
<dbReference type="EMBL" id="JANFAV010000012">
    <property type="protein sequence ID" value="MCW6536252.1"/>
    <property type="molecule type" value="Genomic_DNA"/>
</dbReference>
<sequence>MPDAFAADAPALWLPARTPTIVVFDHAPPGYADAPAFDLAAWPHVLADRSLSTGRHIVLADPEGPHRIWLRTAMIDRVLAYVITRDAAIDLRIAAMRRLDRRLAGERPMPVPAGFQPSAFQRHRLGLLLDILDAFDTRERGTITTYEIASRLIYRGMTIGHGDDWKTSSQRRRTQRLIEEAFALMEGDYLKLLNPDPAGATKVTRSK</sequence>
<dbReference type="Pfam" id="PF22792">
    <property type="entry name" value="DUF7012"/>
    <property type="match status" value="1"/>
</dbReference>
<gene>
    <name evidence="3" type="ORF">NEE01_15850</name>
</gene>
<proteinExistence type="predicted"/>
<evidence type="ECO:0000259" key="1">
    <source>
        <dbReference type="Pfam" id="PF10074"/>
    </source>
</evidence>
<organism evidence="3 4">
    <name type="scientific">Sphingomonas lycopersici</name>
    <dbReference type="NCBI Taxonomy" id="2951807"/>
    <lineage>
        <taxon>Bacteria</taxon>
        <taxon>Pseudomonadati</taxon>
        <taxon>Pseudomonadota</taxon>
        <taxon>Alphaproteobacteria</taxon>
        <taxon>Sphingomonadales</taxon>
        <taxon>Sphingomonadaceae</taxon>
        <taxon>Sphingomonas</taxon>
    </lineage>
</organism>
<dbReference type="Pfam" id="PF10074">
    <property type="entry name" value="RovC_DNA-bd"/>
    <property type="match status" value="1"/>
</dbReference>
<feature type="domain" description="T6SS Transcription factor RovC-like DNA binding" evidence="1">
    <location>
        <begin position="82"/>
        <end position="193"/>
    </location>
</feature>
<protein>
    <submittedName>
        <fullName evidence="3">DUF2285 domain-containing protein</fullName>
    </submittedName>
</protein>
<accession>A0AA42CRM1</accession>
<feature type="domain" description="DUF7012" evidence="2">
    <location>
        <begin position="22"/>
        <end position="80"/>
    </location>
</feature>
<dbReference type="InterPro" id="IPR018754">
    <property type="entry name" value="RovC-like_DNA-bd"/>
</dbReference>
<dbReference type="InterPro" id="IPR054278">
    <property type="entry name" value="DUF7012"/>
</dbReference>